<name>A0A8W8K7S1_MAGGI</name>
<dbReference type="GO" id="GO:0007156">
    <property type="term" value="P:homophilic cell adhesion via plasma membrane adhesion molecules"/>
    <property type="evidence" value="ECO:0007669"/>
    <property type="project" value="InterPro"/>
</dbReference>
<dbReference type="EnsemblMetazoa" id="G22786.2">
    <property type="protein sequence ID" value="G22786.2:cds"/>
    <property type="gene ID" value="G22786"/>
</dbReference>
<dbReference type="SMART" id="SM00112">
    <property type="entry name" value="CA"/>
    <property type="match status" value="4"/>
</dbReference>
<dbReference type="GO" id="GO:0005509">
    <property type="term" value="F:calcium ion binding"/>
    <property type="evidence" value="ECO:0007669"/>
    <property type="project" value="UniProtKB-UniRule"/>
</dbReference>
<dbReference type="InterPro" id="IPR039808">
    <property type="entry name" value="Cadherin"/>
</dbReference>
<feature type="chain" id="PRO_5036477019" description="Protocadherin Fat 4" evidence="7">
    <location>
        <begin position="28"/>
        <end position="899"/>
    </location>
</feature>
<protein>
    <recommendedName>
        <fullName evidence="12">Protocadherin Fat 4</fullName>
    </recommendedName>
</protein>
<evidence type="ECO:0000256" key="5">
    <source>
        <dbReference type="PROSITE-ProRule" id="PRU00043"/>
    </source>
</evidence>
<keyword evidence="6" id="KW-1133">Transmembrane helix</keyword>
<keyword evidence="3 5" id="KW-0106">Calcium</keyword>
<dbReference type="PROSITE" id="PS50825">
    <property type="entry name" value="HYR"/>
    <property type="match status" value="1"/>
</dbReference>
<feature type="domain" description="Cadherin" evidence="8">
    <location>
        <begin position="184"/>
        <end position="283"/>
    </location>
</feature>
<keyword evidence="11" id="KW-1185">Reference proteome</keyword>
<feature type="domain" description="Cadherin" evidence="8">
    <location>
        <begin position="688"/>
        <end position="795"/>
    </location>
</feature>
<evidence type="ECO:0008006" key="12">
    <source>
        <dbReference type="Google" id="ProtNLM"/>
    </source>
</evidence>
<dbReference type="GO" id="GO:0045296">
    <property type="term" value="F:cadherin binding"/>
    <property type="evidence" value="ECO:0007669"/>
    <property type="project" value="TreeGrafter"/>
</dbReference>
<evidence type="ECO:0000256" key="6">
    <source>
        <dbReference type="SAM" id="Phobius"/>
    </source>
</evidence>
<keyword evidence="7" id="KW-0732">Signal</keyword>
<dbReference type="InterPro" id="IPR002126">
    <property type="entry name" value="Cadherin-like_dom"/>
</dbReference>
<dbReference type="Pfam" id="PF00028">
    <property type="entry name" value="Cadherin"/>
    <property type="match status" value="1"/>
</dbReference>
<dbReference type="GO" id="GO:0000902">
    <property type="term" value="P:cell morphogenesis"/>
    <property type="evidence" value="ECO:0007669"/>
    <property type="project" value="TreeGrafter"/>
</dbReference>
<feature type="transmembrane region" description="Helical" evidence="6">
    <location>
        <begin position="796"/>
        <end position="820"/>
    </location>
</feature>
<evidence type="ECO:0000256" key="4">
    <source>
        <dbReference type="ARBA" id="ARBA00023136"/>
    </source>
</evidence>
<dbReference type="GO" id="GO:0016342">
    <property type="term" value="C:catenin complex"/>
    <property type="evidence" value="ECO:0007669"/>
    <property type="project" value="TreeGrafter"/>
</dbReference>
<evidence type="ECO:0000256" key="1">
    <source>
        <dbReference type="ARBA" id="ARBA00004370"/>
    </source>
</evidence>
<keyword evidence="2" id="KW-0677">Repeat</keyword>
<dbReference type="PANTHER" id="PTHR24027:SF442">
    <property type="entry name" value="PROTOCADHERIN-15 ISOFORM X1"/>
    <property type="match status" value="1"/>
</dbReference>
<dbReference type="Proteomes" id="UP000005408">
    <property type="component" value="Unassembled WGS sequence"/>
</dbReference>
<evidence type="ECO:0000313" key="10">
    <source>
        <dbReference type="EnsemblMetazoa" id="G22786.2:cds"/>
    </source>
</evidence>
<dbReference type="GO" id="GO:0016339">
    <property type="term" value="P:calcium-dependent cell-cell adhesion via plasma membrane cell adhesion molecules"/>
    <property type="evidence" value="ECO:0007669"/>
    <property type="project" value="TreeGrafter"/>
</dbReference>
<dbReference type="GO" id="GO:0016477">
    <property type="term" value="P:cell migration"/>
    <property type="evidence" value="ECO:0007669"/>
    <property type="project" value="TreeGrafter"/>
</dbReference>
<feature type="domain" description="HYR" evidence="9">
    <location>
        <begin position="176"/>
        <end position="272"/>
    </location>
</feature>
<sequence length="899" mass="98517">MNLLIERRKIFLRVFFLIIYFTVEVDCACNFGGDPSSHIDVTESCSSCQYIIPAYGSSCCGSLSRVKFWSSNYGLIDFQVWKETAPNVYELTHTFNYYVPEVNATLTVYTGNDILIEKNDVIGWYSSGDDIIPYSITTVDQNIQLSGVPGFSVGGTYTLNTPYITGRNYGIQFSVADSSKPYFTNLPQTVTVPDTVAIGTYVYTVSYSDPNAADIPYITIQKNNAPEFTLNTATGEIHTGSTLNYGTYTVTIEITDPCGRSQQKNLIVTVINTPPEILNLPSSVDVSESIQHETLLYALTLRNETGSDTVTCSLNTTSPEGAPFLVKYISGTADFGVYSLASPNFDYDSNSSFEVVVDCTDSINTASESLFVYLIKNSEPVVHNLPNVITISSSTPVGTILFAVNSTDHENDQLTHSLNYCIKCPFTISQSGHIFLKTSIKDASKFSYNLYIVVSDKYGTVTDKLLTILVTGVNSVPVVSNLDQTVNVPKTVAVGTVIFTAIVSDADGDALSYQYEYGPVETMWKFSMDETTGKISVIEALDFGADIALYKFSFTVNDGKASAPKATLSIIVQSRNEPPEFAHQVYHVSRDEAKSGSKFADPGFVVSDPDAGDTWTYKIAGGDDYGRFSIDASTGILQFQTDYIVDKPESMQPSVVLIIAAVDTQGTSGTTTLSVHISDANNKTPYFPSNQYHVTVIYDVPVTSSVAYITALDDDFGPTYNQISYHIEPILDHQYFDIDGNALLTTAKSLRHFENGTKLLTLIKATDKGNRQSSVTVTVNVVPGTSNSFFDDPETVAWFAALMTLLVILLGAAVIGLYRYCKYGYVFSKRGLCTSCDGKKVHFEKGGNYEKADTDRRDSRVSISEWSGDNGDGTMWMPSKFDSWNQRANTRGLPAVVEL</sequence>
<accession>A0A8W8K7S1</accession>
<dbReference type="GO" id="GO:0034332">
    <property type="term" value="P:adherens junction organization"/>
    <property type="evidence" value="ECO:0007669"/>
    <property type="project" value="TreeGrafter"/>
</dbReference>
<dbReference type="Gene3D" id="2.60.40.60">
    <property type="entry name" value="Cadherins"/>
    <property type="match status" value="5"/>
</dbReference>
<keyword evidence="6" id="KW-0812">Transmembrane</keyword>
<organism evidence="10 11">
    <name type="scientific">Magallana gigas</name>
    <name type="common">Pacific oyster</name>
    <name type="synonym">Crassostrea gigas</name>
    <dbReference type="NCBI Taxonomy" id="29159"/>
    <lineage>
        <taxon>Eukaryota</taxon>
        <taxon>Metazoa</taxon>
        <taxon>Spiralia</taxon>
        <taxon>Lophotrochozoa</taxon>
        <taxon>Mollusca</taxon>
        <taxon>Bivalvia</taxon>
        <taxon>Autobranchia</taxon>
        <taxon>Pteriomorphia</taxon>
        <taxon>Ostreida</taxon>
        <taxon>Ostreoidea</taxon>
        <taxon>Ostreidae</taxon>
        <taxon>Magallana</taxon>
    </lineage>
</organism>
<dbReference type="SUPFAM" id="SSF49313">
    <property type="entry name" value="Cadherin-like"/>
    <property type="match status" value="5"/>
</dbReference>
<feature type="domain" description="Cadherin" evidence="8">
    <location>
        <begin position="480"/>
        <end position="581"/>
    </location>
</feature>
<dbReference type="InterPro" id="IPR015919">
    <property type="entry name" value="Cadherin-like_sf"/>
</dbReference>
<dbReference type="InterPro" id="IPR003410">
    <property type="entry name" value="HYR_dom"/>
</dbReference>
<dbReference type="PRINTS" id="PR00205">
    <property type="entry name" value="CADHERIN"/>
</dbReference>
<evidence type="ECO:0000259" key="8">
    <source>
        <dbReference type="PROSITE" id="PS50268"/>
    </source>
</evidence>
<dbReference type="GO" id="GO:0007043">
    <property type="term" value="P:cell-cell junction assembly"/>
    <property type="evidence" value="ECO:0007669"/>
    <property type="project" value="TreeGrafter"/>
</dbReference>
<dbReference type="PROSITE" id="PS50268">
    <property type="entry name" value="CADHERIN_2"/>
    <property type="match status" value="4"/>
</dbReference>
<feature type="signal peptide" evidence="7">
    <location>
        <begin position="1"/>
        <end position="27"/>
    </location>
</feature>
<proteinExistence type="predicted"/>
<dbReference type="PANTHER" id="PTHR24027">
    <property type="entry name" value="CADHERIN-23"/>
    <property type="match status" value="1"/>
</dbReference>
<comment type="subcellular location">
    <subcellularLocation>
        <location evidence="1">Membrane</location>
    </subcellularLocation>
</comment>
<evidence type="ECO:0000256" key="3">
    <source>
        <dbReference type="ARBA" id="ARBA00022837"/>
    </source>
</evidence>
<evidence type="ECO:0000259" key="9">
    <source>
        <dbReference type="PROSITE" id="PS50825"/>
    </source>
</evidence>
<evidence type="ECO:0000256" key="7">
    <source>
        <dbReference type="SAM" id="SignalP"/>
    </source>
</evidence>
<dbReference type="CDD" id="cd11304">
    <property type="entry name" value="Cadherin_repeat"/>
    <property type="match status" value="4"/>
</dbReference>
<dbReference type="GO" id="GO:0005912">
    <property type="term" value="C:adherens junction"/>
    <property type="evidence" value="ECO:0007669"/>
    <property type="project" value="TreeGrafter"/>
</dbReference>
<dbReference type="GO" id="GO:0008013">
    <property type="term" value="F:beta-catenin binding"/>
    <property type="evidence" value="ECO:0007669"/>
    <property type="project" value="TreeGrafter"/>
</dbReference>
<evidence type="ECO:0000313" key="11">
    <source>
        <dbReference type="Proteomes" id="UP000005408"/>
    </source>
</evidence>
<dbReference type="AlphaFoldDB" id="A0A8W8K7S1"/>
<evidence type="ECO:0000256" key="2">
    <source>
        <dbReference type="ARBA" id="ARBA00022737"/>
    </source>
</evidence>
<keyword evidence="4 6" id="KW-0472">Membrane</keyword>
<feature type="domain" description="Cadherin" evidence="8">
    <location>
        <begin position="591"/>
        <end position="687"/>
    </location>
</feature>
<dbReference type="GO" id="GO:0044331">
    <property type="term" value="P:cell-cell adhesion mediated by cadherin"/>
    <property type="evidence" value="ECO:0007669"/>
    <property type="project" value="TreeGrafter"/>
</dbReference>
<reference evidence="10" key="1">
    <citation type="submission" date="2022-08" db="UniProtKB">
        <authorList>
            <consortium name="EnsemblMetazoa"/>
        </authorList>
    </citation>
    <scope>IDENTIFICATION</scope>
    <source>
        <strain evidence="10">05x7-T-G4-1.051#20</strain>
    </source>
</reference>